<dbReference type="InterPro" id="IPR052345">
    <property type="entry name" value="Rad_response_metalloprotease"/>
</dbReference>
<dbReference type="Gene3D" id="1.10.10.2910">
    <property type="match status" value="1"/>
</dbReference>
<dbReference type="Pfam" id="PF06114">
    <property type="entry name" value="Peptidase_M78"/>
    <property type="match status" value="1"/>
</dbReference>
<comment type="caution">
    <text evidence="2">The sequence shown here is derived from an EMBL/GenBank/DDBJ whole genome shotgun (WGS) entry which is preliminary data.</text>
</comment>
<evidence type="ECO:0000313" key="2">
    <source>
        <dbReference type="EMBL" id="MBD1422002.1"/>
    </source>
</evidence>
<evidence type="ECO:0000259" key="1">
    <source>
        <dbReference type="Pfam" id="PF06114"/>
    </source>
</evidence>
<keyword evidence="3" id="KW-1185">Reference proteome</keyword>
<sequence>MAVTVPVNENIITWALSRAGYDITGFSLKYPTLKVDRWLQGDKQPTVKQLEAFSKKVHVPFGYMFLQEPPNESIDFPFFRTGKPNPTYQVSPNVYDSILELTRRQEWLREYLVQLEVRPLDYVGKFDQNTPVEQIVQDLRNQLNLRAGWTLAFATWEETLTQLIDTIERIGIIVVQNGVVGNNTHRSIPVDECRGFVLVDEYVPFLFVNNADAKAAQLFTLVHELVHVWLGKSAGFNQDQLLPADDPTELLCDQVAAEFLVPAHLLSDVWTGVADIRMLATRFKVSPIVIARRALDLGLLVRAAFFNFYNQYMEAARLKKEQQAGGGDFYRTNKRRISPTFASYVDSAVKSGALTYKDAFKLTGLFGDVYTNFINEVVIK</sequence>
<dbReference type="PANTHER" id="PTHR43236">
    <property type="entry name" value="ANTITOXIN HIGA1"/>
    <property type="match status" value="1"/>
</dbReference>
<proteinExistence type="predicted"/>
<name>A0ABR7XSZ7_9SPHI</name>
<accession>A0ABR7XSZ7</accession>
<feature type="domain" description="IrrE N-terminal-like" evidence="1">
    <location>
        <begin position="201"/>
        <end position="294"/>
    </location>
</feature>
<dbReference type="InterPro" id="IPR010359">
    <property type="entry name" value="IrrE_HExxH"/>
</dbReference>
<gene>
    <name evidence="2" type="ORF">H8B21_10515</name>
</gene>
<dbReference type="RefSeq" id="WP_190313700.1">
    <property type="nucleotide sequence ID" value="NZ_JACNYL010000002.1"/>
</dbReference>
<dbReference type="EMBL" id="JACNYL010000002">
    <property type="protein sequence ID" value="MBD1422002.1"/>
    <property type="molecule type" value="Genomic_DNA"/>
</dbReference>
<reference evidence="2 3" key="1">
    <citation type="submission" date="2020-08" db="EMBL/GenBank/DDBJ databases">
        <title>Sphingobacterium sp. DN00404 isolated from aquaculture water.</title>
        <authorList>
            <person name="Zhang M."/>
        </authorList>
    </citation>
    <scope>NUCLEOTIDE SEQUENCE [LARGE SCALE GENOMIC DNA]</scope>
    <source>
        <strain evidence="2 3">KCTC 42746</strain>
    </source>
</reference>
<organism evidence="2 3">
    <name type="scientific">Sphingobacterium chuzhouense</name>
    <dbReference type="NCBI Taxonomy" id="1742264"/>
    <lineage>
        <taxon>Bacteria</taxon>
        <taxon>Pseudomonadati</taxon>
        <taxon>Bacteroidota</taxon>
        <taxon>Sphingobacteriia</taxon>
        <taxon>Sphingobacteriales</taxon>
        <taxon>Sphingobacteriaceae</taxon>
        <taxon>Sphingobacterium</taxon>
    </lineage>
</organism>
<dbReference type="Proteomes" id="UP000651112">
    <property type="component" value="Unassembled WGS sequence"/>
</dbReference>
<evidence type="ECO:0000313" key="3">
    <source>
        <dbReference type="Proteomes" id="UP000651112"/>
    </source>
</evidence>
<protein>
    <submittedName>
        <fullName evidence="2">ImmA/IrrE family metallo-endopeptidase</fullName>
    </submittedName>
</protein>
<dbReference type="PANTHER" id="PTHR43236:SF2">
    <property type="entry name" value="BLL0069 PROTEIN"/>
    <property type="match status" value="1"/>
</dbReference>